<evidence type="ECO:0000313" key="13">
    <source>
        <dbReference type="Proteomes" id="UP000316621"/>
    </source>
</evidence>
<dbReference type="PANTHER" id="PTHR47986">
    <property type="entry name" value="OSJNBA0070M12.3 PROTEIN"/>
    <property type="match status" value="1"/>
</dbReference>
<keyword evidence="5" id="KW-0677">Repeat</keyword>
<evidence type="ECO:0000256" key="1">
    <source>
        <dbReference type="ARBA" id="ARBA00004167"/>
    </source>
</evidence>
<dbReference type="InterPro" id="IPR001245">
    <property type="entry name" value="Ser-Thr/Tyr_kinase_cat_dom"/>
</dbReference>
<keyword evidence="9" id="KW-0325">Glycoprotein</keyword>
<keyword evidence="8" id="KW-0675">Receptor</keyword>
<dbReference type="PROSITE" id="PS50011">
    <property type="entry name" value="PROTEIN_KINASE_DOM"/>
    <property type="match status" value="1"/>
</dbReference>
<evidence type="ECO:0000256" key="4">
    <source>
        <dbReference type="ARBA" id="ARBA00022729"/>
    </source>
</evidence>
<evidence type="ECO:0000259" key="11">
    <source>
        <dbReference type="PROSITE" id="PS50011"/>
    </source>
</evidence>
<dbReference type="PANTHER" id="PTHR47986:SF34">
    <property type="entry name" value="RECEPTOR-LIKE KINASE TMK2"/>
    <property type="match status" value="1"/>
</dbReference>
<keyword evidence="2" id="KW-0433">Leucine-rich repeat</keyword>
<feature type="transmembrane region" description="Helical" evidence="10">
    <location>
        <begin position="29"/>
        <end position="51"/>
    </location>
</feature>
<dbReference type="Gramene" id="RZC52825">
    <property type="protein sequence ID" value="RZC52825"/>
    <property type="gene ID" value="C5167_021249"/>
</dbReference>
<proteinExistence type="predicted"/>
<evidence type="ECO:0000256" key="3">
    <source>
        <dbReference type="ARBA" id="ARBA00022692"/>
    </source>
</evidence>
<keyword evidence="4" id="KW-0732">Signal</keyword>
<evidence type="ECO:0000256" key="6">
    <source>
        <dbReference type="ARBA" id="ARBA00022989"/>
    </source>
</evidence>
<organism evidence="12 13">
    <name type="scientific">Papaver somniferum</name>
    <name type="common">Opium poppy</name>
    <dbReference type="NCBI Taxonomy" id="3469"/>
    <lineage>
        <taxon>Eukaryota</taxon>
        <taxon>Viridiplantae</taxon>
        <taxon>Streptophyta</taxon>
        <taxon>Embryophyta</taxon>
        <taxon>Tracheophyta</taxon>
        <taxon>Spermatophyta</taxon>
        <taxon>Magnoliopsida</taxon>
        <taxon>Ranunculales</taxon>
        <taxon>Papaveraceae</taxon>
        <taxon>Papaveroideae</taxon>
        <taxon>Papaver</taxon>
    </lineage>
</organism>
<gene>
    <name evidence="12" type="ORF">C5167_021249</name>
</gene>
<keyword evidence="3 10" id="KW-0812">Transmembrane</keyword>
<evidence type="ECO:0000256" key="5">
    <source>
        <dbReference type="ARBA" id="ARBA00022737"/>
    </source>
</evidence>
<dbReference type="InterPro" id="IPR000719">
    <property type="entry name" value="Prot_kinase_dom"/>
</dbReference>
<dbReference type="SUPFAM" id="SSF56112">
    <property type="entry name" value="Protein kinase-like (PK-like)"/>
    <property type="match status" value="1"/>
</dbReference>
<dbReference type="Pfam" id="PF07714">
    <property type="entry name" value="PK_Tyr_Ser-Thr"/>
    <property type="match status" value="1"/>
</dbReference>
<dbReference type="AlphaFoldDB" id="A0A4Y7IZI5"/>
<dbReference type="STRING" id="3469.A0A4Y7IZI5"/>
<dbReference type="GO" id="GO:0016020">
    <property type="term" value="C:membrane"/>
    <property type="evidence" value="ECO:0007669"/>
    <property type="project" value="UniProtKB-SubCell"/>
</dbReference>
<dbReference type="InterPro" id="IPR011009">
    <property type="entry name" value="Kinase-like_dom_sf"/>
</dbReference>
<dbReference type="Gene3D" id="3.30.200.20">
    <property type="entry name" value="Phosphorylase Kinase, domain 1"/>
    <property type="match status" value="1"/>
</dbReference>
<dbReference type="SMART" id="SM00220">
    <property type="entry name" value="S_TKc"/>
    <property type="match status" value="1"/>
</dbReference>
<dbReference type="GO" id="GO:0005524">
    <property type="term" value="F:ATP binding"/>
    <property type="evidence" value="ECO:0007669"/>
    <property type="project" value="InterPro"/>
</dbReference>
<evidence type="ECO:0000256" key="8">
    <source>
        <dbReference type="ARBA" id="ARBA00023170"/>
    </source>
</evidence>
<evidence type="ECO:0000256" key="10">
    <source>
        <dbReference type="SAM" id="Phobius"/>
    </source>
</evidence>
<feature type="domain" description="Protein kinase" evidence="11">
    <location>
        <begin position="126"/>
        <end position="381"/>
    </location>
</feature>
<keyword evidence="7 10" id="KW-0472">Membrane</keyword>
<dbReference type="Gene3D" id="1.10.510.10">
    <property type="entry name" value="Transferase(Phosphotransferase) domain 1"/>
    <property type="match status" value="1"/>
</dbReference>
<accession>A0A4Y7IZI5</accession>
<evidence type="ECO:0000313" key="12">
    <source>
        <dbReference type="EMBL" id="RZC52825.1"/>
    </source>
</evidence>
<dbReference type="GO" id="GO:0004672">
    <property type="term" value="F:protein kinase activity"/>
    <property type="evidence" value="ECO:0007669"/>
    <property type="project" value="InterPro"/>
</dbReference>
<name>A0A4Y7IZI5_PAPSO</name>
<evidence type="ECO:0000256" key="9">
    <source>
        <dbReference type="ARBA" id="ARBA00023180"/>
    </source>
</evidence>
<dbReference type="Proteomes" id="UP000316621">
    <property type="component" value="Chromosome 2"/>
</dbReference>
<comment type="subcellular location">
    <subcellularLocation>
        <location evidence="1">Membrane</location>
        <topology evidence="1">Single-pass membrane protein</topology>
    </subcellularLocation>
</comment>
<sequence length="381" mass="41764">MAADSPTLFSSSPNSTLDHAGHHGLSAPAIAGIVVAVVLVICVVVAVFCYFQRRKKKRLEMLVRTGKGMQTLEASCQLANRMQPTEAGNAVRQPTIQLHNIEAGNCSSRVEGEFSFGFLQEVTQNFSEQNLLGEGAFGKVYRGKFPDGTEVAVERLNLILGVAGLMAFQAELSILKMTHRHLVSVIGFCNQGVEHLIVYEFMESGTLHQKLFEWIDTGGNPMSWDERIVVALDVAKGLHYLHSLSREAFVHRDVKCKNILLDRDMRAKISDYGLVKAMTDDEKSVVTKLAGTRGYLAPEYAMTGHLSIKADVYAFGIVLLELITGQTIVDDGQAGKNLAMRFRPVYKRGMENVRALVDRSLDPDAQGLNGGCEACNGVHAH</sequence>
<evidence type="ECO:0000256" key="2">
    <source>
        <dbReference type="ARBA" id="ARBA00022614"/>
    </source>
</evidence>
<dbReference type="InterPro" id="IPR008271">
    <property type="entry name" value="Ser/Thr_kinase_AS"/>
</dbReference>
<dbReference type="PROSITE" id="PS00108">
    <property type="entry name" value="PROTEIN_KINASE_ST"/>
    <property type="match status" value="1"/>
</dbReference>
<evidence type="ECO:0000256" key="7">
    <source>
        <dbReference type="ARBA" id="ARBA00023136"/>
    </source>
</evidence>
<dbReference type="InterPro" id="IPR052422">
    <property type="entry name" value="Auxin_Ser/Thr_Kinase"/>
</dbReference>
<reference evidence="12 13" key="1">
    <citation type="journal article" date="2018" name="Science">
        <title>The opium poppy genome and morphinan production.</title>
        <authorList>
            <person name="Guo L."/>
            <person name="Winzer T."/>
            <person name="Yang X."/>
            <person name="Li Y."/>
            <person name="Ning Z."/>
            <person name="He Z."/>
            <person name="Teodor R."/>
            <person name="Lu Y."/>
            <person name="Bowser T.A."/>
            <person name="Graham I.A."/>
            <person name="Ye K."/>
        </authorList>
    </citation>
    <scope>NUCLEOTIDE SEQUENCE [LARGE SCALE GENOMIC DNA]</scope>
    <source>
        <strain evidence="13">cv. HN1</strain>
        <tissue evidence="12">Leaves</tissue>
    </source>
</reference>
<keyword evidence="6 10" id="KW-1133">Transmembrane helix</keyword>
<keyword evidence="13" id="KW-1185">Reference proteome</keyword>
<protein>
    <recommendedName>
        <fullName evidence="11">Protein kinase domain-containing protein</fullName>
    </recommendedName>
</protein>
<dbReference type="EMBL" id="CM010716">
    <property type="protein sequence ID" value="RZC52825.1"/>
    <property type="molecule type" value="Genomic_DNA"/>
</dbReference>